<evidence type="ECO:0000313" key="2">
    <source>
        <dbReference type="Proteomes" id="UP001500503"/>
    </source>
</evidence>
<comment type="caution">
    <text evidence="1">The sequence shown here is derived from an EMBL/GenBank/DDBJ whole genome shotgun (WGS) entry which is preliminary data.</text>
</comment>
<sequence length="62" mass="6382">MVTIEESSTTIRVETAIRARANHRRGSAAGACGRAAGPADRASGTGLLFSGMAILAKVLKRV</sequence>
<accession>A0ABP8R0K9</accession>
<dbReference type="Proteomes" id="UP001500503">
    <property type="component" value="Unassembled WGS sequence"/>
</dbReference>
<organism evidence="1 2">
    <name type="scientific">Actinoallomurus oryzae</name>
    <dbReference type="NCBI Taxonomy" id="502180"/>
    <lineage>
        <taxon>Bacteria</taxon>
        <taxon>Bacillati</taxon>
        <taxon>Actinomycetota</taxon>
        <taxon>Actinomycetes</taxon>
        <taxon>Streptosporangiales</taxon>
        <taxon>Thermomonosporaceae</taxon>
        <taxon>Actinoallomurus</taxon>
    </lineage>
</organism>
<name>A0ABP8R0K9_9ACTN</name>
<keyword evidence="2" id="KW-1185">Reference proteome</keyword>
<gene>
    <name evidence="1" type="ORF">GCM10023191_083910</name>
</gene>
<reference evidence="2" key="1">
    <citation type="journal article" date="2019" name="Int. J. Syst. Evol. Microbiol.">
        <title>The Global Catalogue of Microorganisms (GCM) 10K type strain sequencing project: providing services to taxonomists for standard genome sequencing and annotation.</title>
        <authorList>
            <consortium name="The Broad Institute Genomics Platform"/>
            <consortium name="The Broad Institute Genome Sequencing Center for Infectious Disease"/>
            <person name="Wu L."/>
            <person name="Ma J."/>
        </authorList>
    </citation>
    <scope>NUCLEOTIDE SEQUENCE [LARGE SCALE GENOMIC DNA]</scope>
    <source>
        <strain evidence="2">JCM 17933</strain>
    </source>
</reference>
<evidence type="ECO:0000313" key="1">
    <source>
        <dbReference type="EMBL" id="GAA4514832.1"/>
    </source>
</evidence>
<dbReference type="EMBL" id="BAABHF010000049">
    <property type="protein sequence ID" value="GAA4514832.1"/>
    <property type="molecule type" value="Genomic_DNA"/>
</dbReference>
<protein>
    <submittedName>
        <fullName evidence="1">Uncharacterized protein</fullName>
    </submittedName>
</protein>
<proteinExistence type="predicted"/>